<protein>
    <submittedName>
        <fullName evidence="1">Uncharacterized protein</fullName>
    </submittedName>
</protein>
<dbReference type="Proteomes" id="UP001732700">
    <property type="component" value="Chromosome 6D"/>
</dbReference>
<sequence>MSERADDEGNTKTAVAGGEDRIGALPDDVLRYLISFLLSREAVRTCVLAKRWRTLWKSVPALRIDDPESYEGAHGSSTFVDDLIRLRGPMPLNVCHISSVVDHAANCNYDLSDFDISMEEFRRMEPWLQYALSCRVQVLRVRFPCWVPNMTLISSHLKRLEFYDMSFEGCPLDFSSCQLLEVLELNNCYIYRNISSQSLQHLKIDGSHFFCRVRIHISAPNLIGFRLAGFSGLAPFLDSMPSLVTASITLGGGCMECCSCGNRSCEGCDVQNGNNDCSVVLKSLSGAMHLALTTTDKMVCSDFCFSYCCSLQYAMSHVCLYPVIHQ</sequence>
<keyword evidence="2" id="KW-1185">Reference proteome</keyword>
<evidence type="ECO:0000313" key="1">
    <source>
        <dbReference type="EnsemblPlants" id="AVESA.00010b.r2.6DG1154290.1.CDS.1"/>
    </source>
</evidence>
<proteinExistence type="predicted"/>
<reference evidence="1" key="2">
    <citation type="submission" date="2025-09" db="UniProtKB">
        <authorList>
            <consortium name="EnsemblPlants"/>
        </authorList>
    </citation>
    <scope>IDENTIFICATION</scope>
</reference>
<evidence type="ECO:0000313" key="2">
    <source>
        <dbReference type="Proteomes" id="UP001732700"/>
    </source>
</evidence>
<dbReference type="EnsemblPlants" id="AVESA.00010b.r2.6DG1154290.1">
    <property type="protein sequence ID" value="AVESA.00010b.r2.6DG1154290.1.CDS.1"/>
    <property type="gene ID" value="AVESA.00010b.r2.6DG1154290"/>
</dbReference>
<reference evidence="1" key="1">
    <citation type="submission" date="2021-05" db="EMBL/GenBank/DDBJ databases">
        <authorList>
            <person name="Scholz U."/>
            <person name="Mascher M."/>
            <person name="Fiebig A."/>
        </authorList>
    </citation>
    <scope>NUCLEOTIDE SEQUENCE [LARGE SCALE GENOMIC DNA]</scope>
</reference>
<accession>A0ACD5ZH19</accession>
<organism evidence="1 2">
    <name type="scientific">Avena sativa</name>
    <name type="common">Oat</name>
    <dbReference type="NCBI Taxonomy" id="4498"/>
    <lineage>
        <taxon>Eukaryota</taxon>
        <taxon>Viridiplantae</taxon>
        <taxon>Streptophyta</taxon>
        <taxon>Embryophyta</taxon>
        <taxon>Tracheophyta</taxon>
        <taxon>Spermatophyta</taxon>
        <taxon>Magnoliopsida</taxon>
        <taxon>Liliopsida</taxon>
        <taxon>Poales</taxon>
        <taxon>Poaceae</taxon>
        <taxon>BOP clade</taxon>
        <taxon>Pooideae</taxon>
        <taxon>Poodae</taxon>
        <taxon>Poeae</taxon>
        <taxon>Poeae Chloroplast Group 1 (Aveneae type)</taxon>
        <taxon>Aveninae</taxon>
        <taxon>Avena</taxon>
    </lineage>
</organism>
<name>A0ACD5ZH19_AVESA</name>